<evidence type="ECO:0000256" key="2">
    <source>
        <dbReference type="SAM" id="Phobius"/>
    </source>
</evidence>
<sequence>MKRTTRTAPPVTSKRKPLSHFSTSRFYRRFIRIQYRLTPRTGSRQPAANGMGQQQNVGAGPIAELNLNYCSPNGILDRINAVPGLKPSTAFFTFLRANLVLSHSAMSSNVSTPLLEPHIMPPTASSPVAAKPSKPSSQTTLDDIPPLSLEVLTEQVDKVAALKLIADSIAQQRQKAAHHLMTHPYLLPVLLMVLTVFFQSCIAFASWDFGTVLGLGCGIVMIYLIAIRYVVEGYISLAEQMSMDWITTDEGEDTIIGTRFGNEIIGALLIHFLPNPALSGSGKKKNRNLGLKGGTGVIRAWTTKLRYRRKGVGLDMLREAVRMTREKFGKDAEVGFSRAHANSVMILWEKFNGPFRDSEKMATRALAKVLLENEKRKK</sequence>
<keyword evidence="2" id="KW-1133">Transmembrane helix</keyword>
<comment type="caution">
    <text evidence="3">The sequence shown here is derived from an EMBL/GenBank/DDBJ whole genome shotgun (WGS) entry which is preliminary data.</text>
</comment>
<organism evidence="3 4">
    <name type="scientific">Podospora didyma</name>
    <dbReference type="NCBI Taxonomy" id="330526"/>
    <lineage>
        <taxon>Eukaryota</taxon>
        <taxon>Fungi</taxon>
        <taxon>Dikarya</taxon>
        <taxon>Ascomycota</taxon>
        <taxon>Pezizomycotina</taxon>
        <taxon>Sordariomycetes</taxon>
        <taxon>Sordariomycetidae</taxon>
        <taxon>Sordariales</taxon>
        <taxon>Podosporaceae</taxon>
        <taxon>Podospora</taxon>
    </lineage>
</organism>
<evidence type="ECO:0000313" key="3">
    <source>
        <dbReference type="EMBL" id="KAK3390570.1"/>
    </source>
</evidence>
<accession>A0AAE0P028</accession>
<dbReference type="Proteomes" id="UP001285441">
    <property type="component" value="Unassembled WGS sequence"/>
</dbReference>
<evidence type="ECO:0000313" key="4">
    <source>
        <dbReference type="Proteomes" id="UP001285441"/>
    </source>
</evidence>
<reference evidence="3" key="1">
    <citation type="journal article" date="2023" name="Mol. Phylogenet. Evol.">
        <title>Genome-scale phylogeny and comparative genomics of the fungal order Sordariales.</title>
        <authorList>
            <person name="Hensen N."/>
            <person name="Bonometti L."/>
            <person name="Westerberg I."/>
            <person name="Brannstrom I.O."/>
            <person name="Guillou S."/>
            <person name="Cros-Aarteil S."/>
            <person name="Calhoun S."/>
            <person name="Haridas S."/>
            <person name="Kuo A."/>
            <person name="Mondo S."/>
            <person name="Pangilinan J."/>
            <person name="Riley R."/>
            <person name="LaButti K."/>
            <person name="Andreopoulos B."/>
            <person name="Lipzen A."/>
            <person name="Chen C."/>
            <person name="Yan M."/>
            <person name="Daum C."/>
            <person name="Ng V."/>
            <person name="Clum A."/>
            <person name="Steindorff A."/>
            <person name="Ohm R.A."/>
            <person name="Martin F."/>
            <person name="Silar P."/>
            <person name="Natvig D.O."/>
            <person name="Lalanne C."/>
            <person name="Gautier V."/>
            <person name="Ament-Velasquez S.L."/>
            <person name="Kruys A."/>
            <person name="Hutchinson M.I."/>
            <person name="Powell A.J."/>
            <person name="Barry K."/>
            <person name="Miller A.N."/>
            <person name="Grigoriev I.V."/>
            <person name="Debuchy R."/>
            <person name="Gladieux P."/>
            <person name="Hiltunen Thoren M."/>
            <person name="Johannesson H."/>
        </authorList>
    </citation>
    <scope>NUCLEOTIDE SEQUENCE</scope>
    <source>
        <strain evidence="3">CBS 232.78</strain>
    </source>
</reference>
<keyword evidence="4" id="KW-1185">Reference proteome</keyword>
<feature type="transmembrane region" description="Helical" evidence="2">
    <location>
        <begin position="185"/>
        <end position="207"/>
    </location>
</feature>
<gene>
    <name evidence="3" type="ORF">B0H63DRAFT_119970</name>
</gene>
<keyword evidence="2" id="KW-0812">Transmembrane</keyword>
<feature type="transmembrane region" description="Helical" evidence="2">
    <location>
        <begin position="213"/>
        <end position="231"/>
    </location>
</feature>
<evidence type="ECO:0000256" key="1">
    <source>
        <dbReference type="SAM" id="MobiDB-lite"/>
    </source>
</evidence>
<protein>
    <submittedName>
        <fullName evidence="3">Acetyltransferase</fullName>
    </submittedName>
</protein>
<feature type="compositionally biased region" description="Low complexity" evidence="1">
    <location>
        <begin position="121"/>
        <end position="137"/>
    </location>
</feature>
<reference evidence="3" key="2">
    <citation type="submission" date="2023-06" db="EMBL/GenBank/DDBJ databases">
        <authorList>
            <consortium name="Lawrence Berkeley National Laboratory"/>
            <person name="Haridas S."/>
            <person name="Hensen N."/>
            <person name="Bonometti L."/>
            <person name="Westerberg I."/>
            <person name="Brannstrom I.O."/>
            <person name="Guillou S."/>
            <person name="Cros-Aarteil S."/>
            <person name="Calhoun S."/>
            <person name="Kuo A."/>
            <person name="Mondo S."/>
            <person name="Pangilinan J."/>
            <person name="Riley R."/>
            <person name="LaButti K."/>
            <person name="Andreopoulos B."/>
            <person name="Lipzen A."/>
            <person name="Chen C."/>
            <person name="Yanf M."/>
            <person name="Daum C."/>
            <person name="Ng V."/>
            <person name="Clum A."/>
            <person name="Steindorff A."/>
            <person name="Ohm R."/>
            <person name="Martin F."/>
            <person name="Silar P."/>
            <person name="Natvig D."/>
            <person name="Lalanne C."/>
            <person name="Gautier V."/>
            <person name="Ament-velasquez S.L."/>
            <person name="Kruys A."/>
            <person name="Hutchinson M.I."/>
            <person name="Powell A.J."/>
            <person name="Barry K."/>
            <person name="Miller A.N."/>
            <person name="Grigoriev I.V."/>
            <person name="Debuchy R."/>
            <person name="Gladieux P."/>
            <person name="Thoren M.H."/>
            <person name="Johannesson H."/>
        </authorList>
    </citation>
    <scope>NUCLEOTIDE SEQUENCE</scope>
    <source>
        <strain evidence="3">CBS 232.78</strain>
    </source>
</reference>
<dbReference type="AlphaFoldDB" id="A0AAE0P028"/>
<name>A0AAE0P028_9PEZI</name>
<keyword evidence="2" id="KW-0472">Membrane</keyword>
<dbReference type="EMBL" id="JAULSW010000002">
    <property type="protein sequence ID" value="KAK3390570.1"/>
    <property type="molecule type" value="Genomic_DNA"/>
</dbReference>
<proteinExistence type="predicted"/>
<feature type="region of interest" description="Disordered" evidence="1">
    <location>
        <begin position="121"/>
        <end position="140"/>
    </location>
</feature>